<evidence type="ECO:0000256" key="7">
    <source>
        <dbReference type="ARBA" id="ARBA00022777"/>
    </source>
</evidence>
<dbReference type="InterPro" id="IPR036890">
    <property type="entry name" value="HATPase_C_sf"/>
</dbReference>
<dbReference type="Gene3D" id="3.30.565.10">
    <property type="entry name" value="Histidine kinase-like ATPase, C-terminal domain"/>
    <property type="match status" value="1"/>
</dbReference>
<feature type="compositionally biased region" description="Basic and acidic residues" evidence="11">
    <location>
        <begin position="477"/>
        <end position="508"/>
    </location>
</feature>
<dbReference type="PROSITE" id="PS50109">
    <property type="entry name" value="HIS_KIN"/>
    <property type="match status" value="1"/>
</dbReference>
<dbReference type="SMART" id="SM00388">
    <property type="entry name" value="HisKA"/>
    <property type="match status" value="1"/>
</dbReference>
<dbReference type="EMBL" id="CP072931">
    <property type="protein sequence ID" value="QTZ95605.1"/>
    <property type="molecule type" value="Genomic_DNA"/>
</dbReference>
<accession>J1RWF4</accession>
<evidence type="ECO:0000313" key="14">
    <source>
        <dbReference type="EMBL" id="QTZ95605.1"/>
    </source>
</evidence>
<dbReference type="GO" id="GO:0000155">
    <property type="term" value="F:phosphorelay sensor kinase activity"/>
    <property type="evidence" value="ECO:0007669"/>
    <property type="project" value="InterPro"/>
</dbReference>
<feature type="region of interest" description="Disordered" evidence="11">
    <location>
        <begin position="465"/>
        <end position="508"/>
    </location>
</feature>
<evidence type="ECO:0000256" key="4">
    <source>
        <dbReference type="ARBA" id="ARBA00022553"/>
    </source>
</evidence>
<keyword evidence="9" id="KW-0902">Two-component regulatory system</keyword>
<evidence type="ECO:0000256" key="3">
    <source>
        <dbReference type="ARBA" id="ARBA00012438"/>
    </source>
</evidence>
<evidence type="ECO:0000256" key="9">
    <source>
        <dbReference type="ARBA" id="ARBA00023012"/>
    </source>
</evidence>
<dbReference type="GO" id="GO:0005886">
    <property type="term" value="C:plasma membrane"/>
    <property type="evidence" value="ECO:0007669"/>
    <property type="project" value="UniProtKB-SubCell"/>
</dbReference>
<dbReference type="InterPro" id="IPR036097">
    <property type="entry name" value="HisK_dim/P_sf"/>
</dbReference>
<dbReference type="Gene3D" id="6.10.340.10">
    <property type="match status" value="1"/>
</dbReference>
<evidence type="ECO:0000313" key="13">
    <source>
        <dbReference type="EMBL" id="EJJ02847.1"/>
    </source>
</evidence>
<dbReference type="STRING" id="1160718.SU9_31798"/>
<dbReference type="eggNOG" id="COG2205">
    <property type="taxonomic scope" value="Bacteria"/>
</dbReference>
<dbReference type="Proteomes" id="UP000009036">
    <property type="component" value="Chromosome"/>
</dbReference>
<evidence type="ECO:0000256" key="1">
    <source>
        <dbReference type="ARBA" id="ARBA00000085"/>
    </source>
</evidence>
<keyword evidence="10" id="KW-0472">Membrane</keyword>
<evidence type="ECO:0000256" key="11">
    <source>
        <dbReference type="SAM" id="MobiDB-lite"/>
    </source>
</evidence>
<gene>
    <name evidence="14" type="ORF">SU9_032575</name>
    <name evidence="13" type="ORF">SU9_31798</name>
</gene>
<dbReference type="InterPro" id="IPR005467">
    <property type="entry name" value="His_kinase_dom"/>
</dbReference>
<evidence type="ECO:0000256" key="2">
    <source>
        <dbReference type="ARBA" id="ARBA00004236"/>
    </source>
</evidence>
<evidence type="ECO:0000259" key="12">
    <source>
        <dbReference type="PROSITE" id="PS50109"/>
    </source>
</evidence>
<dbReference type="SUPFAM" id="SSF47384">
    <property type="entry name" value="Homodimeric domain of signal transducing histidine kinase"/>
    <property type="match status" value="1"/>
</dbReference>
<evidence type="ECO:0000256" key="6">
    <source>
        <dbReference type="ARBA" id="ARBA00022692"/>
    </source>
</evidence>
<dbReference type="RefSeq" id="WP_006607859.1">
    <property type="nucleotide sequence ID" value="NZ_CP072931.1"/>
</dbReference>
<organism evidence="13">
    <name type="scientific">Streptomyces auratus AGR0001</name>
    <dbReference type="NCBI Taxonomy" id="1160718"/>
    <lineage>
        <taxon>Bacteria</taxon>
        <taxon>Bacillati</taxon>
        <taxon>Actinomycetota</taxon>
        <taxon>Actinomycetes</taxon>
        <taxon>Kitasatosporales</taxon>
        <taxon>Streptomycetaceae</taxon>
        <taxon>Streptomyces</taxon>
    </lineage>
</organism>
<dbReference type="EC" id="2.7.13.3" evidence="3"/>
<sequence length="508" mass="54709">MRLSTRIALVAGTVVPLLLVASGWVLVTLVSKDLRAQADQRLAARAQSVAVAARGVLRATSHDRPRAEQARQRKLFTSALDVGVRLTGPGGTVMDGPQPATPVPLPEAGTRPSTVRSQGQSWRVLAVPVNGGGPEARGMLWLFSPDTAREAQLGLVRRRVLTVALLAAPLAGGLGWLLAARAARPLRRLQQTAGGLDPHTGAARLEHTPTGITEVDDLARTLQTFLTRYDEQAARTVEALASARSFSAAASHELRTPLMSMQTNLDILEAFWDLDAADRAETVHDLRHEHARLLGLLVMLRALAQGDLVEAESFEVVDLAELADEAAADLRRRHPEAEVVVDSSPGLTLHGWRPGLRSMLDNLLTNALVHGRSTGPGAYAALSLRPADGDTSPGIVLRVDDRGPGVPPQRREEVFRRFHRRPDSPGSGLGLTLVAQQAALHRAELRVLDGPGGQGARFQVTFPAEWPGHPRQPALPAHRDWLADPADLDRPADPADRGRPQGFHKERP</sequence>
<proteinExistence type="predicted"/>
<name>J1RWF4_9ACTN</name>
<dbReference type="AlphaFoldDB" id="J1RWF4"/>
<evidence type="ECO:0000256" key="10">
    <source>
        <dbReference type="ARBA" id="ARBA00023136"/>
    </source>
</evidence>
<comment type="catalytic activity">
    <reaction evidence="1">
        <text>ATP + protein L-histidine = ADP + protein N-phospho-L-histidine.</text>
        <dbReference type="EC" id="2.7.13.3"/>
    </reaction>
</comment>
<evidence type="ECO:0000256" key="5">
    <source>
        <dbReference type="ARBA" id="ARBA00022679"/>
    </source>
</evidence>
<feature type="domain" description="Histidine kinase" evidence="12">
    <location>
        <begin position="249"/>
        <end position="466"/>
    </location>
</feature>
<keyword evidence="5" id="KW-0808">Transferase</keyword>
<dbReference type="Pfam" id="PF02518">
    <property type="entry name" value="HATPase_c"/>
    <property type="match status" value="1"/>
</dbReference>
<keyword evidence="7 13" id="KW-0418">Kinase</keyword>
<dbReference type="InterPro" id="IPR003661">
    <property type="entry name" value="HisK_dim/P_dom"/>
</dbReference>
<reference evidence="13" key="1">
    <citation type="journal article" date="2012" name="J. Bacteriol.">
        <title>Genome Sequence of Streptomyces auratus Strain AGR0001, a Phoslactomycin-Producing Actinomycete.</title>
        <authorList>
            <person name="Han X."/>
            <person name="Li M."/>
            <person name="Ding Z."/>
            <person name="Zhao J."/>
            <person name="Ji K."/>
            <person name="Wen M."/>
            <person name="Lu T."/>
        </authorList>
    </citation>
    <scope>NUCLEOTIDE SEQUENCE [LARGE SCALE GENOMIC DNA]</scope>
    <source>
        <strain evidence="13">AGR0001</strain>
    </source>
</reference>
<dbReference type="PANTHER" id="PTHR45436">
    <property type="entry name" value="SENSOR HISTIDINE KINASE YKOH"/>
    <property type="match status" value="1"/>
</dbReference>
<dbReference type="EMBL" id="AJGV01000205">
    <property type="protein sequence ID" value="EJJ02847.1"/>
    <property type="molecule type" value="Genomic_DNA"/>
</dbReference>
<dbReference type="InterPro" id="IPR004358">
    <property type="entry name" value="Sig_transdc_His_kin-like_C"/>
</dbReference>
<dbReference type="SMART" id="SM00387">
    <property type="entry name" value="HATPase_c"/>
    <property type="match status" value="1"/>
</dbReference>
<reference evidence="14" key="2">
    <citation type="submission" date="2021-04" db="EMBL/GenBank/DDBJ databases">
        <authorList>
            <person name="Wen M.-L."/>
            <person name="Han X.-L."/>
            <person name="Xiong J."/>
        </authorList>
    </citation>
    <scope>NUCLEOTIDE SEQUENCE</scope>
    <source>
        <strain evidence="14">AGR0001</strain>
    </source>
</reference>
<evidence type="ECO:0000256" key="8">
    <source>
        <dbReference type="ARBA" id="ARBA00022989"/>
    </source>
</evidence>
<dbReference type="PANTHER" id="PTHR45436:SF5">
    <property type="entry name" value="SENSOR HISTIDINE KINASE TRCS"/>
    <property type="match status" value="1"/>
</dbReference>
<dbReference type="Pfam" id="PF00512">
    <property type="entry name" value="HisKA"/>
    <property type="match status" value="1"/>
</dbReference>
<keyword evidence="6" id="KW-0812">Transmembrane</keyword>
<dbReference type="PATRIC" id="fig|1160718.3.peg.6429"/>
<keyword evidence="4" id="KW-0597">Phosphoprotein</keyword>
<dbReference type="InterPro" id="IPR050428">
    <property type="entry name" value="TCS_sensor_his_kinase"/>
</dbReference>
<dbReference type="KEGG" id="sauh:SU9_032575"/>
<comment type="subcellular location">
    <subcellularLocation>
        <location evidence="2">Cell membrane</location>
    </subcellularLocation>
</comment>
<keyword evidence="15" id="KW-1185">Reference proteome</keyword>
<dbReference type="Gene3D" id="1.10.287.130">
    <property type="match status" value="1"/>
</dbReference>
<dbReference type="SUPFAM" id="SSF55874">
    <property type="entry name" value="ATPase domain of HSP90 chaperone/DNA topoisomerase II/histidine kinase"/>
    <property type="match status" value="1"/>
</dbReference>
<evidence type="ECO:0000313" key="15">
    <source>
        <dbReference type="Proteomes" id="UP000009036"/>
    </source>
</evidence>
<keyword evidence="8" id="KW-1133">Transmembrane helix</keyword>
<dbReference type="HOGENOM" id="CLU_026160_1_0_11"/>
<dbReference type="OrthoDB" id="5241347at2"/>
<protein>
    <recommendedName>
        <fullName evidence="3">histidine kinase</fullName>
        <ecNumber evidence="3">2.7.13.3</ecNumber>
    </recommendedName>
</protein>
<dbReference type="CDD" id="cd00082">
    <property type="entry name" value="HisKA"/>
    <property type="match status" value="1"/>
</dbReference>
<dbReference type="InterPro" id="IPR003594">
    <property type="entry name" value="HATPase_dom"/>
</dbReference>
<dbReference type="PRINTS" id="PR00344">
    <property type="entry name" value="BCTRLSENSOR"/>
</dbReference>